<feature type="domain" description="DNA methylase adenine-specific" evidence="11">
    <location>
        <begin position="178"/>
        <end position="423"/>
    </location>
</feature>
<dbReference type="CDD" id="cd02440">
    <property type="entry name" value="AdoMet_MTases"/>
    <property type="match status" value="1"/>
</dbReference>
<keyword evidence="6" id="KW-0680">Restriction system</keyword>
<dbReference type="Gene3D" id="3.90.220.20">
    <property type="entry name" value="DNA methylase specificity domains"/>
    <property type="match status" value="1"/>
</dbReference>
<dbReference type="InterPro" id="IPR044946">
    <property type="entry name" value="Restrct_endonuc_typeI_TRD_sf"/>
</dbReference>
<evidence type="ECO:0000259" key="10">
    <source>
        <dbReference type="Pfam" id="PF01420"/>
    </source>
</evidence>
<reference evidence="12 13" key="1">
    <citation type="submission" date="2018-11" db="EMBL/GenBank/DDBJ databases">
        <title>Changes in penicillin susceptibility of Streptococcus suis isolates by amino acid alterations in the penicillin-binding protein.</title>
        <authorList>
            <person name="Niemann L."/>
            <person name="Eichhorn I."/>
        </authorList>
    </citation>
    <scope>NUCLEOTIDE SEQUENCE [LARGE SCALE GENOMIC DNA]</scope>
    <source>
        <strain evidence="12 13">IMT40201</strain>
    </source>
</reference>
<dbReference type="InterPro" id="IPR003356">
    <property type="entry name" value="DNA_methylase_A-5"/>
</dbReference>
<dbReference type="InterPro" id="IPR002052">
    <property type="entry name" value="DNA_methylase_N6_adenine_CS"/>
</dbReference>
<dbReference type="GO" id="GO:0003677">
    <property type="term" value="F:DNA binding"/>
    <property type="evidence" value="ECO:0007669"/>
    <property type="project" value="UniProtKB-KW"/>
</dbReference>
<dbReference type="GO" id="GO:0008170">
    <property type="term" value="F:N-methyltransferase activity"/>
    <property type="evidence" value="ECO:0007669"/>
    <property type="project" value="InterPro"/>
</dbReference>
<dbReference type="SUPFAM" id="SSF46955">
    <property type="entry name" value="Putative DNA-binding domain"/>
    <property type="match status" value="1"/>
</dbReference>
<dbReference type="PANTHER" id="PTHR42933">
    <property type="entry name" value="SLR6095 PROTEIN"/>
    <property type="match status" value="1"/>
</dbReference>
<dbReference type="Pfam" id="PF00376">
    <property type="entry name" value="MerR"/>
    <property type="match status" value="1"/>
</dbReference>
<dbReference type="Gene3D" id="1.10.1660.10">
    <property type="match status" value="1"/>
</dbReference>
<dbReference type="Gene3D" id="3.40.50.150">
    <property type="entry name" value="Vaccinia Virus protein VP39"/>
    <property type="match status" value="1"/>
</dbReference>
<dbReference type="RefSeq" id="WP_125069814.1">
    <property type="nucleotide sequence ID" value="NZ_RRZQ01000002.1"/>
</dbReference>
<proteinExistence type="inferred from homology"/>
<sequence>MENFVTLQEAATFLGVSRATLRNWDKEGKLKANRNKLNGYRIYQMDKLIQLKRDMGGESADKLLAFESKSSVVPDTNKLRGLIGKLNRIIRDNDSESNILSRFDEISKLLFVSIQSGDYLDFESSTYPTLVKSTYKKLIQEYGIKAEGQFGEISLSEKTLLETGKVLSEIDFLNIGIDLKGLAYEELIKGTFDKNDNQQFFTPFNIVDFAVSLLGDSLSGVVCDPASGTGGFLTRAIKKNKDLDIIGIEIDKRLSWITELNLIIHGSKSYTVNSFQDGGSLGDSGARFDNQVDIVITNPPFGSDYKNEELLNKYELGRGKVSRRRGVLFLEKIYQLLKTGGLASVVIDQGVLNSTSNVDVREFLLDNFEILAVIDLPESSFQPYATVSTSILIIKKSKSPVNNRTFYAKAKNVGRKFNGEEDFIYNSNGKPSLNSDFPTILNEWEDFRHGRNQFDSGTFVVDLDEELKNDSTKRLDYTYHHPYRNRSTTLLNSSRYPVFSLSELCEERNISYIPAADSEISSIKFTGLANIESKKGTAIQVVTPSQAIKSAVKRYEEDDIIFSKMRPNLRKISHMTFEDGGFVSSECAVLTVRRDSNGQYLINPALLADILRSDFVYGQIMSKVTGIGRPRIGMRDLRNIKIPVPPIEVQNQAFDVLQSARTSSRIINEKAMELLNESKNIEQSALVEATKILTGGE</sequence>
<dbReference type="EC" id="2.1.1.72" evidence="2"/>
<feature type="domain" description="HTH merR-type" evidence="9">
    <location>
        <begin position="8"/>
        <end position="43"/>
    </location>
</feature>
<evidence type="ECO:0000256" key="8">
    <source>
        <dbReference type="ARBA" id="ARBA00047942"/>
    </source>
</evidence>
<evidence type="ECO:0000256" key="5">
    <source>
        <dbReference type="ARBA" id="ARBA00022691"/>
    </source>
</evidence>
<evidence type="ECO:0000256" key="6">
    <source>
        <dbReference type="ARBA" id="ARBA00022747"/>
    </source>
</evidence>
<evidence type="ECO:0000313" key="13">
    <source>
        <dbReference type="Proteomes" id="UP000281324"/>
    </source>
</evidence>
<organism evidence="12 13">
    <name type="scientific">Streptococcus suis</name>
    <dbReference type="NCBI Taxonomy" id="1307"/>
    <lineage>
        <taxon>Bacteria</taxon>
        <taxon>Bacillati</taxon>
        <taxon>Bacillota</taxon>
        <taxon>Bacilli</taxon>
        <taxon>Lactobacillales</taxon>
        <taxon>Streptococcaceae</taxon>
        <taxon>Streptococcus</taxon>
    </lineage>
</organism>
<name>A0A426G9H6_STRSU</name>
<keyword evidence="3" id="KW-0489">Methyltransferase</keyword>
<dbReference type="InterPro" id="IPR009061">
    <property type="entry name" value="DNA-bd_dom_put_sf"/>
</dbReference>
<feature type="domain" description="Type I restriction modification DNA specificity" evidence="10">
    <location>
        <begin position="536"/>
        <end position="671"/>
    </location>
</feature>
<dbReference type="Proteomes" id="UP000281324">
    <property type="component" value="Unassembled WGS sequence"/>
</dbReference>
<keyword evidence="7 12" id="KW-0238">DNA-binding</keyword>
<dbReference type="InterPro" id="IPR000055">
    <property type="entry name" value="Restrct_endonuc_typeI_TRD"/>
</dbReference>
<dbReference type="InterPro" id="IPR029063">
    <property type="entry name" value="SAM-dependent_MTases_sf"/>
</dbReference>
<dbReference type="PROSITE" id="PS00092">
    <property type="entry name" value="N6_MTASE"/>
    <property type="match status" value="1"/>
</dbReference>
<comment type="caution">
    <text evidence="12">The sequence shown here is derived from an EMBL/GenBank/DDBJ whole genome shotgun (WGS) entry which is preliminary data.</text>
</comment>
<comment type="catalytic activity">
    <reaction evidence="8">
        <text>a 2'-deoxyadenosine in DNA + S-adenosyl-L-methionine = an N(6)-methyl-2'-deoxyadenosine in DNA + S-adenosyl-L-homocysteine + H(+)</text>
        <dbReference type="Rhea" id="RHEA:15197"/>
        <dbReference type="Rhea" id="RHEA-COMP:12418"/>
        <dbReference type="Rhea" id="RHEA-COMP:12419"/>
        <dbReference type="ChEBI" id="CHEBI:15378"/>
        <dbReference type="ChEBI" id="CHEBI:57856"/>
        <dbReference type="ChEBI" id="CHEBI:59789"/>
        <dbReference type="ChEBI" id="CHEBI:90615"/>
        <dbReference type="ChEBI" id="CHEBI:90616"/>
        <dbReference type="EC" id="2.1.1.72"/>
    </reaction>
</comment>
<evidence type="ECO:0000256" key="2">
    <source>
        <dbReference type="ARBA" id="ARBA00011900"/>
    </source>
</evidence>
<dbReference type="SUPFAM" id="SSF116734">
    <property type="entry name" value="DNA methylase specificity domain"/>
    <property type="match status" value="1"/>
</dbReference>
<evidence type="ECO:0000256" key="7">
    <source>
        <dbReference type="ARBA" id="ARBA00023125"/>
    </source>
</evidence>
<evidence type="ECO:0000256" key="4">
    <source>
        <dbReference type="ARBA" id="ARBA00022679"/>
    </source>
</evidence>
<dbReference type="PRINTS" id="PR00507">
    <property type="entry name" value="N12N6MTFRASE"/>
</dbReference>
<evidence type="ECO:0000259" key="9">
    <source>
        <dbReference type="Pfam" id="PF00376"/>
    </source>
</evidence>
<evidence type="ECO:0000256" key="3">
    <source>
        <dbReference type="ARBA" id="ARBA00022603"/>
    </source>
</evidence>
<dbReference type="EMBL" id="RRZQ01000002">
    <property type="protein sequence ID" value="RRN51672.1"/>
    <property type="molecule type" value="Genomic_DNA"/>
</dbReference>
<dbReference type="GO" id="GO:0009307">
    <property type="term" value="P:DNA restriction-modification system"/>
    <property type="evidence" value="ECO:0007669"/>
    <property type="project" value="UniProtKB-KW"/>
</dbReference>
<dbReference type="GO" id="GO:0032259">
    <property type="term" value="P:methylation"/>
    <property type="evidence" value="ECO:0007669"/>
    <property type="project" value="UniProtKB-KW"/>
</dbReference>
<dbReference type="Pfam" id="PF02384">
    <property type="entry name" value="N6_Mtase"/>
    <property type="match status" value="1"/>
</dbReference>
<dbReference type="CDD" id="cd04762">
    <property type="entry name" value="HTH_MerR-trunc"/>
    <property type="match status" value="1"/>
</dbReference>
<evidence type="ECO:0000313" key="12">
    <source>
        <dbReference type="EMBL" id="RRN51672.1"/>
    </source>
</evidence>
<dbReference type="Pfam" id="PF01420">
    <property type="entry name" value="Methylase_S"/>
    <property type="match status" value="1"/>
</dbReference>
<dbReference type="GO" id="GO:0006355">
    <property type="term" value="P:regulation of DNA-templated transcription"/>
    <property type="evidence" value="ECO:0007669"/>
    <property type="project" value="InterPro"/>
</dbReference>
<keyword evidence="5" id="KW-0949">S-adenosyl-L-methionine</keyword>
<gene>
    <name evidence="12" type="ORF">EI219_00885</name>
</gene>
<dbReference type="GO" id="GO:0009007">
    <property type="term" value="F:site-specific DNA-methyltransferase (adenine-specific) activity"/>
    <property type="evidence" value="ECO:0007669"/>
    <property type="project" value="UniProtKB-EC"/>
</dbReference>
<protein>
    <recommendedName>
        <fullName evidence="2">site-specific DNA-methyltransferase (adenine-specific)</fullName>
        <ecNumber evidence="2">2.1.1.72</ecNumber>
    </recommendedName>
</protein>
<dbReference type="PANTHER" id="PTHR42933:SF3">
    <property type="entry name" value="TYPE I RESTRICTION ENZYME MJAVIII METHYLASE SUBUNIT"/>
    <property type="match status" value="1"/>
</dbReference>
<evidence type="ECO:0000259" key="11">
    <source>
        <dbReference type="Pfam" id="PF02384"/>
    </source>
</evidence>
<accession>A0A426G9H6</accession>
<dbReference type="AlphaFoldDB" id="A0A426G9H6"/>
<evidence type="ECO:0000256" key="1">
    <source>
        <dbReference type="ARBA" id="ARBA00010923"/>
    </source>
</evidence>
<dbReference type="InterPro" id="IPR000551">
    <property type="entry name" value="MerR-type_HTH_dom"/>
</dbReference>
<keyword evidence="4" id="KW-0808">Transferase</keyword>
<dbReference type="SUPFAM" id="SSF53335">
    <property type="entry name" value="S-adenosyl-L-methionine-dependent methyltransferases"/>
    <property type="match status" value="1"/>
</dbReference>
<dbReference type="InterPro" id="IPR051537">
    <property type="entry name" value="DNA_Adenine_Mtase"/>
</dbReference>
<comment type="similarity">
    <text evidence="1">Belongs to the type-I restriction system S methylase family.</text>
</comment>